<evidence type="ECO:0000256" key="3">
    <source>
        <dbReference type="ARBA" id="ARBA00022741"/>
    </source>
</evidence>
<organism evidence="12">
    <name type="scientific">Schistocephalus solidus</name>
    <name type="common">Tapeworm</name>
    <dbReference type="NCBI Taxonomy" id="70667"/>
    <lineage>
        <taxon>Eukaryota</taxon>
        <taxon>Metazoa</taxon>
        <taxon>Spiralia</taxon>
        <taxon>Lophotrochozoa</taxon>
        <taxon>Platyhelminthes</taxon>
        <taxon>Cestoda</taxon>
        <taxon>Eucestoda</taxon>
        <taxon>Diphyllobothriidea</taxon>
        <taxon>Diphyllobothriidae</taxon>
        <taxon>Schistocephalus</taxon>
    </lineage>
</organism>
<comment type="cofactor">
    <cofactor evidence="1">
        <name>biotin</name>
        <dbReference type="ChEBI" id="CHEBI:57586"/>
    </cofactor>
</comment>
<dbReference type="STRING" id="70667.A0A183TBR6"/>
<dbReference type="InterPro" id="IPR049076">
    <property type="entry name" value="ACCA"/>
</dbReference>
<dbReference type="PROSITE" id="PS00866">
    <property type="entry name" value="CPSASE_1"/>
    <property type="match status" value="1"/>
</dbReference>
<dbReference type="InterPro" id="IPR013815">
    <property type="entry name" value="ATP_grasp_subdomain_1"/>
</dbReference>
<evidence type="ECO:0000256" key="5">
    <source>
        <dbReference type="ARBA" id="ARBA00023267"/>
    </source>
</evidence>
<proteinExistence type="predicted"/>
<dbReference type="Gene3D" id="3.30.1490.20">
    <property type="entry name" value="ATP-grasp fold, A domain"/>
    <property type="match status" value="1"/>
</dbReference>
<dbReference type="Pfam" id="PF02786">
    <property type="entry name" value="CPSase_L_D2"/>
    <property type="match status" value="1"/>
</dbReference>
<dbReference type="InterPro" id="IPR011761">
    <property type="entry name" value="ATP-grasp"/>
</dbReference>
<evidence type="ECO:0000256" key="7">
    <source>
        <dbReference type="SAM" id="MobiDB-lite"/>
    </source>
</evidence>
<dbReference type="Gene3D" id="3.40.50.20">
    <property type="match status" value="2"/>
</dbReference>
<dbReference type="PANTHER" id="PTHR45728">
    <property type="entry name" value="ACETYL-COA CARBOXYLASE, ISOFORM A"/>
    <property type="match status" value="1"/>
</dbReference>
<keyword evidence="4 6" id="KW-0067">ATP-binding</keyword>
<sequence>MSRCQILVANNGIAAVKCMRSIRSWAYATFRNAEAFFFVCMASPEDIQANAEYIKMANKMVMVPGGSNLNNYANVELIFQTAVANHVDTKGDYISHQKPRRHLGPDHDAMWALGDKIASTILAQSAGIPTVPWSGSHIVVNTEDVFSSDPSDSESRPPRRSVSELISPEDYEKACVSTVEQCQAACNKIGYPVMIKASEGGGGKGIRRATHSTEVAGLFTQ</sequence>
<dbReference type="InterPro" id="IPR016185">
    <property type="entry name" value="PreATP-grasp_dom_sf"/>
</dbReference>
<evidence type="ECO:0000256" key="4">
    <source>
        <dbReference type="ARBA" id="ARBA00022840"/>
    </source>
</evidence>
<dbReference type="InterPro" id="IPR005481">
    <property type="entry name" value="BC-like_N"/>
</dbReference>
<keyword evidence="5" id="KW-0092">Biotin</keyword>
<gene>
    <name evidence="10" type="ORF">SSLN_LOCUS13914</name>
</gene>
<evidence type="ECO:0000259" key="9">
    <source>
        <dbReference type="PROSITE" id="PS50979"/>
    </source>
</evidence>
<feature type="domain" description="Biotin carboxylation" evidence="9">
    <location>
        <begin position="2"/>
        <end position="221"/>
    </location>
</feature>
<dbReference type="Proteomes" id="UP000275846">
    <property type="component" value="Unassembled WGS sequence"/>
</dbReference>
<dbReference type="GO" id="GO:0046872">
    <property type="term" value="F:metal ion binding"/>
    <property type="evidence" value="ECO:0007669"/>
    <property type="project" value="InterPro"/>
</dbReference>
<accession>A0A183TBR6</accession>
<evidence type="ECO:0000256" key="1">
    <source>
        <dbReference type="ARBA" id="ARBA00001953"/>
    </source>
</evidence>
<evidence type="ECO:0000313" key="11">
    <source>
        <dbReference type="Proteomes" id="UP000275846"/>
    </source>
</evidence>
<name>A0A183TBR6_SCHSO</name>
<dbReference type="GO" id="GO:0005524">
    <property type="term" value="F:ATP binding"/>
    <property type="evidence" value="ECO:0007669"/>
    <property type="project" value="UniProtKB-UniRule"/>
</dbReference>
<dbReference type="FunFam" id="3.30.1490.20:FF:000003">
    <property type="entry name" value="acetyl-CoA carboxylase isoform X1"/>
    <property type="match status" value="1"/>
</dbReference>
<dbReference type="Pfam" id="PF00289">
    <property type="entry name" value="Biotin_carb_N"/>
    <property type="match status" value="1"/>
</dbReference>
<evidence type="ECO:0000256" key="6">
    <source>
        <dbReference type="PROSITE-ProRule" id="PRU00409"/>
    </source>
</evidence>
<dbReference type="PROSITE" id="PS50975">
    <property type="entry name" value="ATP_GRASP"/>
    <property type="match status" value="1"/>
</dbReference>
<feature type="domain" description="ATP-grasp" evidence="8">
    <location>
        <begin position="160"/>
        <end position="209"/>
    </location>
</feature>
<keyword evidence="2" id="KW-0436">Ligase</keyword>
<dbReference type="PROSITE" id="PS50979">
    <property type="entry name" value="BC"/>
    <property type="match status" value="1"/>
</dbReference>
<dbReference type="SUPFAM" id="SSF56059">
    <property type="entry name" value="Glutathione synthetase ATP-binding domain-like"/>
    <property type="match status" value="1"/>
</dbReference>
<evidence type="ECO:0000259" key="8">
    <source>
        <dbReference type="PROSITE" id="PS50975"/>
    </source>
</evidence>
<dbReference type="InterPro" id="IPR011764">
    <property type="entry name" value="Biotin_carboxylation_dom"/>
</dbReference>
<dbReference type="InterPro" id="IPR005479">
    <property type="entry name" value="CPAse_ATP-bd"/>
</dbReference>
<protein>
    <submittedName>
        <fullName evidence="12">Biotin carboxylation domain-containing protein</fullName>
    </submittedName>
</protein>
<keyword evidence="11" id="KW-1185">Reference proteome</keyword>
<dbReference type="AlphaFoldDB" id="A0A183TBR6"/>
<keyword evidence="3 6" id="KW-0547">Nucleotide-binding</keyword>
<reference evidence="10 11" key="2">
    <citation type="submission" date="2018-11" db="EMBL/GenBank/DDBJ databases">
        <authorList>
            <consortium name="Pathogen Informatics"/>
        </authorList>
    </citation>
    <scope>NUCLEOTIDE SEQUENCE [LARGE SCALE GENOMIC DNA]</scope>
    <source>
        <strain evidence="10 11">NST_G2</strain>
    </source>
</reference>
<evidence type="ECO:0000256" key="2">
    <source>
        <dbReference type="ARBA" id="ARBA00022598"/>
    </source>
</evidence>
<dbReference type="PANTHER" id="PTHR45728:SF3">
    <property type="entry name" value="ACETYL-COA CARBOXYLASE"/>
    <property type="match status" value="1"/>
</dbReference>
<dbReference type="GO" id="GO:0006633">
    <property type="term" value="P:fatty acid biosynthetic process"/>
    <property type="evidence" value="ECO:0007669"/>
    <property type="project" value="TreeGrafter"/>
</dbReference>
<feature type="region of interest" description="Disordered" evidence="7">
    <location>
        <begin position="145"/>
        <end position="165"/>
    </location>
</feature>
<dbReference type="WBParaSite" id="SSLN_0001444601-mRNA-1">
    <property type="protein sequence ID" value="SSLN_0001444601-mRNA-1"/>
    <property type="gene ID" value="SSLN_0001444601"/>
</dbReference>
<reference evidence="12" key="1">
    <citation type="submission" date="2016-06" db="UniProtKB">
        <authorList>
            <consortium name="WormBaseParasite"/>
        </authorList>
    </citation>
    <scope>IDENTIFICATION</scope>
</reference>
<dbReference type="SUPFAM" id="SSF52440">
    <property type="entry name" value="PreATP-grasp domain"/>
    <property type="match status" value="1"/>
</dbReference>
<dbReference type="GO" id="GO:0003989">
    <property type="term" value="F:acetyl-CoA carboxylase activity"/>
    <property type="evidence" value="ECO:0007669"/>
    <property type="project" value="InterPro"/>
</dbReference>
<dbReference type="OrthoDB" id="14612at2759"/>
<dbReference type="EMBL" id="UYSU01038474">
    <property type="protein sequence ID" value="VDM00300.1"/>
    <property type="molecule type" value="Genomic_DNA"/>
</dbReference>
<evidence type="ECO:0000313" key="12">
    <source>
        <dbReference type="WBParaSite" id="SSLN_0001444601-mRNA-1"/>
    </source>
</evidence>
<evidence type="ECO:0000313" key="10">
    <source>
        <dbReference type="EMBL" id="VDM00300.1"/>
    </source>
</evidence>